<dbReference type="KEGG" id="cbv:U729_2879"/>
<feature type="coiled-coil region" evidence="1">
    <location>
        <begin position="49"/>
        <end position="83"/>
    </location>
</feature>
<keyword evidence="3" id="KW-0808">Transferase</keyword>
<dbReference type="RefSeq" id="WP_039316193.1">
    <property type="nucleotide sequence ID" value="NZ_CP006905.1"/>
</dbReference>
<evidence type="ECO:0000256" key="1">
    <source>
        <dbReference type="SAM" id="Coils"/>
    </source>
</evidence>
<dbReference type="Proteomes" id="UP000030635">
    <property type="component" value="Chromosome"/>
</dbReference>
<dbReference type="STRING" id="1561.NPD11_148"/>
<dbReference type="eggNOG" id="COG3404">
    <property type="taxonomic scope" value="Bacteria"/>
</dbReference>
<dbReference type="Pfam" id="PF04961">
    <property type="entry name" value="FTCD_C"/>
    <property type="match status" value="1"/>
</dbReference>
<dbReference type="OrthoDB" id="7959174at2"/>
<dbReference type="InterPro" id="IPR007044">
    <property type="entry name" value="Cyclodeamin/CycHdrlase"/>
</dbReference>
<feature type="domain" description="Cyclodeaminase/cyclohydrolase" evidence="2">
    <location>
        <begin position="8"/>
        <end position="191"/>
    </location>
</feature>
<proteinExistence type="predicted"/>
<organism evidence="3 4">
    <name type="scientific">Clostridium baratii str. Sullivan</name>
    <dbReference type="NCBI Taxonomy" id="1415775"/>
    <lineage>
        <taxon>Bacteria</taxon>
        <taxon>Bacillati</taxon>
        <taxon>Bacillota</taxon>
        <taxon>Clostridia</taxon>
        <taxon>Eubacteriales</taxon>
        <taxon>Clostridiaceae</taxon>
        <taxon>Clostridium</taxon>
    </lineage>
</organism>
<name>A0A0A7FXX3_9CLOT</name>
<reference evidence="3 4" key="1">
    <citation type="journal article" date="2015" name="Infect. Genet. Evol.">
        <title>Genomic sequences of six botulinum neurotoxin-producing strains representing three clostridial species illustrate the mobility and diversity of botulinum neurotoxin genes.</title>
        <authorList>
            <person name="Smith T.J."/>
            <person name="Hill K.K."/>
            <person name="Xie G."/>
            <person name="Foley B.T."/>
            <person name="Williamson C.H."/>
            <person name="Foster J.T."/>
            <person name="Johnson S.L."/>
            <person name="Chertkov O."/>
            <person name="Teshima H."/>
            <person name="Gibbons H.S."/>
            <person name="Johnsky L.A."/>
            <person name="Karavis M.A."/>
            <person name="Smith L.A."/>
        </authorList>
    </citation>
    <scope>NUCLEOTIDE SEQUENCE [LARGE SCALE GENOMIC DNA]</scope>
    <source>
        <strain evidence="3">Sullivan</strain>
    </source>
</reference>
<keyword evidence="4" id="KW-1185">Reference proteome</keyword>
<dbReference type="InterPro" id="IPR036178">
    <property type="entry name" value="Formintransfe-cycloase-like_sf"/>
</dbReference>
<dbReference type="HOGENOM" id="CLU_088419_1_0_9"/>
<dbReference type="GO" id="GO:0016740">
    <property type="term" value="F:transferase activity"/>
    <property type="evidence" value="ECO:0007669"/>
    <property type="project" value="UniProtKB-KW"/>
</dbReference>
<sequence>MNFKEYKIEGFLEDLASSSPAPGGGSTASLIAAISGCLNNMVYSLTIGKKAFEKLNDNEKEKMIALEKECKTFIEKCMELMEEDRSSFNKLMDCYKLPKTNEEEIDFRKSEIKNKTYEAMMAPLNVTRECFKFYDNIDFAVEFGNSMLISDAGVSASLLNAAIESSIINVKVNLNSLRDEIYAKEIEDEIKFIMEESLKRKNLILEKVNTCIYK</sequence>
<protein>
    <submittedName>
        <fullName evidence="3">Formiminotransferase-cyclodeaminase family protein</fullName>
    </submittedName>
</protein>
<evidence type="ECO:0000313" key="3">
    <source>
        <dbReference type="EMBL" id="AIY84433.1"/>
    </source>
</evidence>
<keyword evidence="1" id="KW-0175">Coiled coil</keyword>
<dbReference type="EMBL" id="CP006905">
    <property type="protein sequence ID" value="AIY84433.1"/>
    <property type="molecule type" value="Genomic_DNA"/>
</dbReference>
<evidence type="ECO:0000313" key="4">
    <source>
        <dbReference type="Proteomes" id="UP000030635"/>
    </source>
</evidence>
<dbReference type="SUPFAM" id="SSF101262">
    <property type="entry name" value="Methenyltetrahydrofolate cyclohydrolase-like"/>
    <property type="match status" value="1"/>
</dbReference>
<evidence type="ECO:0000259" key="2">
    <source>
        <dbReference type="Pfam" id="PF04961"/>
    </source>
</evidence>
<dbReference type="AlphaFoldDB" id="A0A0A7FXX3"/>
<gene>
    <name evidence="3" type="ORF">U729_2879</name>
</gene>
<dbReference type="Gene3D" id="1.20.120.680">
    <property type="entry name" value="Formiminotetrahydrofolate cyclodeaminase monomer, up-and-down helical bundle"/>
    <property type="match status" value="1"/>
</dbReference>
<accession>A0A0A7FXX3</accession>